<dbReference type="RefSeq" id="WP_185884905.1">
    <property type="nucleotide sequence ID" value="NZ_CP060052.1"/>
</dbReference>
<accession>A0A7G6VVT8</accession>
<organism evidence="1 2">
    <name type="scientific">Croceicoccus marinus</name>
    <dbReference type="NCBI Taxonomy" id="450378"/>
    <lineage>
        <taxon>Bacteria</taxon>
        <taxon>Pseudomonadati</taxon>
        <taxon>Pseudomonadota</taxon>
        <taxon>Alphaproteobacteria</taxon>
        <taxon>Sphingomonadales</taxon>
        <taxon>Erythrobacteraceae</taxon>
        <taxon>Croceicoccus</taxon>
    </lineage>
</organism>
<reference evidence="1 2" key="1">
    <citation type="submission" date="2020-08" db="EMBL/GenBank/DDBJ databases">
        <authorList>
            <person name="Liu G."/>
            <person name="Sun C."/>
        </authorList>
    </citation>
    <scope>NUCLEOTIDE SEQUENCE [LARGE SCALE GENOMIC DNA]</scope>
    <source>
        <strain evidence="1 2">OT19</strain>
    </source>
</reference>
<dbReference type="AlphaFoldDB" id="A0A7G6VVT8"/>
<proteinExistence type="predicted"/>
<name>A0A7G6VVT8_9SPHN</name>
<evidence type="ECO:0000313" key="1">
    <source>
        <dbReference type="EMBL" id="QNE05853.1"/>
    </source>
</evidence>
<evidence type="ECO:0000313" key="2">
    <source>
        <dbReference type="Proteomes" id="UP000515297"/>
    </source>
</evidence>
<dbReference type="EMBL" id="CP060052">
    <property type="protein sequence ID" value="QNE05853.1"/>
    <property type="molecule type" value="Genomic_DNA"/>
</dbReference>
<gene>
    <name evidence="1" type="ORF">H4O24_04065</name>
</gene>
<sequence length="46" mass="4458">MTRYTTKGFAALAALLLAAGLWAPAIAPVTGSTAVAAAVMTAPVVA</sequence>
<dbReference type="Proteomes" id="UP000515297">
    <property type="component" value="Chromosome"/>
</dbReference>
<protein>
    <submittedName>
        <fullName evidence="1">Uncharacterized protein</fullName>
    </submittedName>
</protein>